<dbReference type="GO" id="GO:0032040">
    <property type="term" value="C:small-subunit processome"/>
    <property type="evidence" value="ECO:0007669"/>
    <property type="project" value="InterPro"/>
</dbReference>
<dbReference type="OrthoDB" id="5919541at2759"/>
<sequence length="382" mass="42889">MQVPSPVVRFSMSNSNSLLAIGVGSGAIGIVDILCRKVVRIIDGAHRSSLTALGFSPDGKWLVSADDEGLIKIWDLVTNSLIDVIKCELHCISFCFSPNGEYLATCHHGQKSIYIWANKVWFTPVNALKALPLDYVPEDSLALPVLRNLENEVQCSVEEVEVPMEIACENIQKVKQVEGLVTLSGLAPSRWVNLPYLDVIRERNKPIEPARKPKTAPFFLPAMSTLDGFEFEKVNVGDDDVERRNVLMAKRSVLEIESSFAQTLLQASDDADFITAFESLKWMSISTIDFQIHILPERAVSSFLKMLLTVLRNHCDFELVQAYLATFLKINRNKLWVSCGKDDDLDKTLGKLADELKKSWEEINRLMLHNASLLQWIKTALL</sequence>
<name>A0A1S0U3H4_LOALO</name>
<evidence type="ECO:0000256" key="1">
    <source>
        <dbReference type="PROSITE-ProRule" id="PRU00221"/>
    </source>
</evidence>
<dbReference type="AlphaFoldDB" id="A0A1S0U3H4"/>
<dbReference type="EMBL" id="JH712071">
    <property type="protein sequence ID" value="EFO24633.1"/>
    <property type="molecule type" value="Genomic_DNA"/>
</dbReference>
<reference evidence="3" key="1">
    <citation type="submission" date="2012-04" db="EMBL/GenBank/DDBJ databases">
        <title>The Genome Sequence of Loa loa.</title>
        <authorList>
            <consortium name="The Broad Institute Genome Sequencing Platform"/>
            <consortium name="Broad Institute Genome Sequencing Center for Infectious Disease"/>
            <person name="Nutman T.B."/>
            <person name="Fink D.L."/>
            <person name="Russ C."/>
            <person name="Young S."/>
            <person name="Zeng Q."/>
            <person name="Gargeya S."/>
            <person name="Alvarado L."/>
            <person name="Berlin A."/>
            <person name="Chapman S.B."/>
            <person name="Chen Z."/>
            <person name="Freedman E."/>
            <person name="Gellesch M."/>
            <person name="Goldberg J."/>
            <person name="Griggs A."/>
            <person name="Gujja S."/>
            <person name="Heilman E.R."/>
            <person name="Heiman D."/>
            <person name="Howarth C."/>
            <person name="Mehta T."/>
            <person name="Neiman D."/>
            <person name="Pearson M."/>
            <person name="Roberts A."/>
            <person name="Saif S."/>
            <person name="Shea T."/>
            <person name="Shenoy N."/>
            <person name="Sisk P."/>
            <person name="Stolte C."/>
            <person name="Sykes S."/>
            <person name="White J."/>
            <person name="Yandava C."/>
            <person name="Haas B."/>
            <person name="Henn M.R."/>
            <person name="Nusbaum C."/>
            <person name="Birren B."/>
        </authorList>
    </citation>
    <scope>NUCLEOTIDE SEQUENCE [LARGE SCALE GENOMIC DNA]</scope>
</reference>
<dbReference type="Gene3D" id="2.130.10.10">
    <property type="entry name" value="YVTN repeat-like/Quinoprotein amine dehydrogenase"/>
    <property type="match status" value="1"/>
</dbReference>
<dbReference type="SUPFAM" id="SSF50978">
    <property type="entry name" value="WD40 repeat-like"/>
    <property type="match status" value="1"/>
</dbReference>
<proteinExistence type="predicted"/>
<dbReference type="CTD" id="9941246"/>
<accession>A0A1S0U3H4</accession>
<keyword evidence="1" id="KW-0853">WD repeat</keyword>
<feature type="repeat" description="WD" evidence="1">
    <location>
        <begin position="43"/>
        <end position="84"/>
    </location>
</feature>
<dbReference type="OMA" id="PMEIACE"/>
<dbReference type="GO" id="GO:0034388">
    <property type="term" value="C:Pwp2p-containing subcomplex of 90S preribosome"/>
    <property type="evidence" value="ECO:0007669"/>
    <property type="project" value="TreeGrafter"/>
</dbReference>
<dbReference type="InterPro" id="IPR036322">
    <property type="entry name" value="WD40_repeat_dom_sf"/>
</dbReference>
<dbReference type="RefSeq" id="XP_003139437.1">
    <property type="nucleotide sequence ID" value="XM_003139389.1"/>
</dbReference>
<feature type="domain" description="WDR36/Utp21 C-terminal" evidence="2">
    <location>
        <begin position="178"/>
        <end position="378"/>
    </location>
</feature>
<gene>
    <name evidence="3" type="ORF">LOAG_03852</name>
</gene>
<dbReference type="Pfam" id="PF04192">
    <property type="entry name" value="Utp21"/>
    <property type="match status" value="1"/>
</dbReference>
<organism evidence="3">
    <name type="scientific">Loa loa</name>
    <name type="common">Eye worm</name>
    <name type="synonym">Filaria loa</name>
    <dbReference type="NCBI Taxonomy" id="7209"/>
    <lineage>
        <taxon>Eukaryota</taxon>
        <taxon>Metazoa</taxon>
        <taxon>Ecdysozoa</taxon>
        <taxon>Nematoda</taxon>
        <taxon>Chromadorea</taxon>
        <taxon>Rhabditida</taxon>
        <taxon>Spirurina</taxon>
        <taxon>Spiruromorpha</taxon>
        <taxon>Filarioidea</taxon>
        <taxon>Onchocercidae</taxon>
        <taxon>Loa</taxon>
    </lineage>
</organism>
<dbReference type="InterPro" id="IPR007319">
    <property type="entry name" value="WDR36/Utp21_C"/>
</dbReference>
<dbReference type="PROSITE" id="PS50082">
    <property type="entry name" value="WD_REPEATS_2"/>
    <property type="match status" value="1"/>
</dbReference>
<dbReference type="InterPro" id="IPR001680">
    <property type="entry name" value="WD40_rpt"/>
</dbReference>
<protein>
    <recommendedName>
        <fullName evidence="2">WDR36/Utp21 C-terminal domain-containing protein</fullName>
    </recommendedName>
</protein>
<dbReference type="GO" id="GO:0006364">
    <property type="term" value="P:rRNA processing"/>
    <property type="evidence" value="ECO:0007669"/>
    <property type="project" value="InterPro"/>
</dbReference>
<dbReference type="InterPro" id="IPR015943">
    <property type="entry name" value="WD40/YVTN_repeat-like_dom_sf"/>
</dbReference>
<dbReference type="GeneID" id="9941246"/>
<dbReference type="Pfam" id="PF25168">
    <property type="entry name" value="Beta-prop_WDR36-Utp21_2nd"/>
    <property type="match status" value="1"/>
</dbReference>
<dbReference type="SMART" id="SM00320">
    <property type="entry name" value="WD40"/>
    <property type="match status" value="2"/>
</dbReference>
<evidence type="ECO:0000259" key="2">
    <source>
        <dbReference type="Pfam" id="PF04192"/>
    </source>
</evidence>
<dbReference type="InParanoid" id="A0A1S0U3H4"/>
<dbReference type="PANTHER" id="PTHR22840">
    <property type="entry name" value="WD REPEAT-CONTAINING PROTEIN 36"/>
    <property type="match status" value="1"/>
</dbReference>
<dbReference type="PROSITE" id="PS50294">
    <property type="entry name" value="WD_REPEATS_REGION"/>
    <property type="match status" value="1"/>
</dbReference>
<dbReference type="PANTHER" id="PTHR22840:SF12">
    <property type="entry name" value="WD REPEAT-CONTAINING PROTEIN 36"/>
    <property type="match status" value="1"/>
</dbReference>
<evidence type="ECO:0000313" key="3">
    <source>
        <dbReference type="EMBL" id="EFO24633.1"/>
    </source>
</evidence>
<dbReference type="KEGG" id="loa:LOAG_03852"/>